<protein>
    <submittedName>
        <fullName evidence="1">Uncharacterized protein</fullName>
    </submittedName>
</protein>
<keyword evidence="2" id="KW-1185">Reference proteome</keyword>
<dbReference type="Proteomes" id="UP001162992">
    <property type="component" value="Chromosome 14"/>
</dbReference>
<sequence>MEMVTMATAVSPPPPLLHLCSQLAYHDAANHRCSFRRAAMARRTRSPASKLHLHHHNYNGNSSCGRLKLVAQDVAGARDPFPAEIESNFADKVVGNASTEHVILIPPLSTGLAERSCQALPPEALALPESEARSLLRKIVGWRIVNIDGALRLQCNWKLKNFAAGLELFHRIAVVAEAEGHHPDLHLEQWNKAKAEIWSHSIECADGWQAEMLPFIYQVWVYYWIVGDKGHKFWTRKLLNCL</sequence>
<evidence type="ECO:0000313" key="1">
    <source>
        <dbReference type="EMBL" id="KAJ7530925.1"/>
    </source>
</evidence>
<comment type="caution">
    <text evidence="1">The sequence shown here is derived from an EMBL/GenBank/DDBJ whole genome shotgun (WGS) entry which is preliminary data.</text>
</comment>
<evidence type="ECO:0000313" key="2">
    <source>
        <dbReference type="Proteomes" id="UP001162992"/>
    </source>
</evidence>
<gene>
    <name evidence="1" type="ORF">O6H91_14G025000</name>
</gene>
<reference evidence="2" key="1">
    <citation type="journal article" date="2024" name="Proc. Natl. Acad. Sci. U.S.A.">
        <title>Extraordinary preservation of gene collinearity over three hundred million years revealed in homosporous lycophytes.</title>
        <authorList>
            <person name="Li C."/>
            <person name="Wickell D."/>
            <person name="Kuo L.Y."/>
            <person name="Chen X."/>
            <person name="Nie B."/>
            <person name="Liao X."/>
            <person name="Peng D."/>
            <person name="Ji J."/>
            <person name="Jenkins J."/>
            <person name="Williams M."/>
            <person name="Shu S."/>
            <person name="Plott C."/>
            <person name="Barry K."/>
            <person name="Rajasekar S."/>
            <person name="Grimwood J."/>
            <person name="Han X."/>
            <person name="Sun S."/>
            <person name="Hou Z."/>
            <person name="He W."/>
            <person name="Dai G."/>
            <person name="Sun C."/>
            <person name="Schmutz J."/>
            <person name="Leebens-Mack J.H."/>
            <person name="Li F.W."/>
            <person name="Wang L."/>
        </authorList>
    </citation>
    <scope>NUCLEOTIDE SEQUENCE [LARGE SCALE GENOMIC DNA]</scope>
    <source>
        <strain evidence="2">cv. PW_Plant_1</strain>
    </source>
</reference>
<proteinExistence type="predicted"/>
<accession>A0ACC2BMD6</accession>
<dbReference type="EMBL" id="CM055105">
    <property type="protein sequence ID" value="KAJ7530925.1"/>
    <property type="molecule type" value="Genomic_DNA"/>
</dbReference>
<name>A0ACC2BMD6_DIPCM</name>
<organism evidence="1 2">
    <name type="scientific">Diphasiastrum complanatum</name>
    <name type="common">Issler's clubmoss</name>
    <name type="synonym">Lycopodium complanatum</name>
    <dbReference type="NCBI Taxonomy" id="34168"/>
    <lineage>
        <taxon>Eukaryota</taxon>
        <taxon>Viridiplantae</taxon>
        <taxon>Streptophyta</taxon>
        <taxon>Embryophyta</taxon>
        <taxon>Tracheophyta</taxon>
        <taxon>Lycopodiopsida</taxon>
        <taxon>Lycopodiales</taxon>
        <taxon>Lycopodiaceae</taxon>
        <taxon>Lycopodioideae</taxon>
        <taxon>Diphasiastrum</taxon>
    </lineage>
</organism>